<name>A0ABQ3SND1_9ACTN</name>
<evidence type="ECO:0000313" key="1">
    <source>
        <dbReference type="EMBL" id="GHI69640.1"/>
    </source>
</evidence>
<comment type="caution">
    <text evidence="1">The sequence shown here is derived from an EMBL/GenBank/DDBJ whole genome shotgun (WGS) entry which is preliminary data.</text>
</comment>
<dbReference type="GeneID" id="95587905"/>
<accession>A0ABQ3SND1</accession>
<reference evidence="2" key="1">
    <citation type="submission" date="2023-07" db="EMBL/GenBank/DDBJ databases">
        <title>Whole genome shotgun sequence of Streptomyces nojiriensis NBRC 13794.</title>
        <authorList>
            <person name="Komaki H."/>
            <person name="Tamura T."/>
        </authorList>
    </citation>
    <scope>NUCLEOTIDE SEQUENCE [LARGE SCALE GENOMIC DNA]</scope>
    <source>
        <strain evidence="2">NBRC 13794</strain>
    </source>
</reference>
<proteinExistence type="predicted"/>
<organism evidence="1 2">
    <name type="scientific">Streptomyces nojiriensis</name>
    <dbReference type="NCBI Taxonomy" id="66374"/>
    <lineage>
        <taxon>Bacteria</taxon>
        <taxon>Bacillati</taxon>
        <taxon>Actinomycetota</taxon>
        <taxon>Actinomycetes</taxon>
        <taxon>Kitasatosporales</taxon>
        <taxon>Streptomycetaceae</taxon>
        <taxon>Streptomyces</taxon>
    </lineage>
</organism>
<dbReference type="EMBL" id="BNEC01000005">
    <property type="protein sequence ID" value="GHI69640.1"/>
    <property type="molecule type" value="Genomic_DNA"/>
</dbReference>
<gene>
    <name evidence="1" type="ORF">Snoj_35580</name>
</gene>
<sequence length="96" mass="10716">MTAQPIRRHEPERVPRNARGIADALTPEAAKEFYAELLAAQPEEAKGVLLRWWGRATLESDAGRRRRVEDALAGTMPTIAVQDMLDRRRAAGLPVE</sequence>
<protein>
    <submittedName>
        <fullName evidence="1">Uncharacterized protein</fullName>
    </submittedName>
</protein>
<dbReference type="Proteomes" id="UP000613974">
    <property type="component" value="Unassembled WGS sequence"/>
</dbReference>
<keyword evidence="2" id="KW-1185">Reference proteome</keyword>
<dbReference type="RefSeq" id="WP_189746761.1">
    <property type="nucleotide sequence ID" value="NZ_BMRL01000023.1"/>
</dbReference>
<evidence type="ECO:0000313" key="2">
    <source>
        <dbReference type="Proteomes" id="UP000613974"/>
    </source>
</evidence>